<name>A0A7J3I7E8_9CREN</name>
<dbReference type="EMBL" id="DTBZ01000002">
    <property type="protein sequence ID" value="HGQ17360.1"/>
    <property type="molecule type" value="Genomic_DNA"/>
</dbReference>
<protein>
    <submittedName>
        <fullName evidence="1">Uncharacterized protein</fullName>
    </submittedName>
</protein>
<accession>A0A7J3I7E8</accession>
<dbReference type="AlphaFoldDB" id="A0A7J3I7E8"/>
<comment type="caution">
    <text evidence="1">The sequence shown here is derived from an EMBL/GenBank/DDBJ whole genome shotgun (WGS) entry which is preliminary data.</text>
</comment>
<evidence type="ECO:0000313" key="2">
    <source>
        <dbReference type="EMBL" id="HGQ17360.1"/>
    </source>
</evidence>
<gene>
    <name evidence="1" type="ORF">ENT87_03265</name>
    <name evidence="2" type="ORF">ENU30_00050</name>
</gene>
<sequence length="161" mass="18535">MSTKAKLLLGLALLREFHNKVEYYKSVVERNIYVYREYERSSNDYNRIKAVEKEIKNLEGVYKQLSNTNIFLEYIMLRLETLITANNIAVSIAMLRDVVKILRSSTSKTIPILTTLIDKLDELTRILIIETQNRDQLKNAISSASPEARKIIDEAKKIAGV</sequence>
<reference evidence="1" key="1">
    <citation type="journal article" date="2020" name="mSystems">
        <title>Genome- and Community-Level Interaction Insights into Carbon Utilization and Element Cycling Functions of Hydrothermarchaeota in Hydrothermal Sediment.</title>
        <authorList>
            <person name="Zhou Z."/>
            <person name="Liu Y."/>
            <person name="Xu W."/>
            <person name="Pan J."/>
            <person name="Luo Z.H."/>
            <person name="Li M."/>
        </authorList>
    </citation>
    <scope>NUCLEOTIDE SEQUENCE [LARGE SCALE GENOMIC DNA]</scope>
    <source>
        <strain evidence="1">SpSt-618</strain>
        <strain evidence="2">SpSt-657</strain>
    </source>
</reference>
<dbReference type="EMBL" id="DTAI01000092">
    <property type="protein sequence ID" value="HGN36553.1"/>
    <property type="molecule type" value="Genomic_DNA"/>
</dbReference>
<proteinExistence type="predicted"/>
<evidence type="ECO:0000313" key="1">
    <source>
        <dbReference type="EMBL" id="HGN36553.1"/>
    </source>
</evidence>
<organism evidence="1">
    <name type="scientific">Ignisphaera aggregans</name>
    <dbReference type="NCBI Taxonomy" id="334771"/>
    <lineage>
        <taxon>Archaea</taxon>
        <taxon>Thermoproteota</taxon>
        <taxon>Thermoprotei</taxon>
        <taxon>Desulfurococcales</taxon>
        <taxon>Desulfurococcaceae</taxon>
        <taxon>Ignisphaera</taxon>
    </lineage>
</organism>